<evidence type="ECO:0000313" key="2">
    <source>
        <dbReference type="EMBL" id="EAR53118.1"/>
    </source>
</evidence>
<name>Q2CJM1_OCEGH</name>
<dbReference type="InterPro" id="IPR003754">
    <property type="entry name" value="4pyrrol_synth_uPrphyn_synth"/>
</dbReference>
<dbReference type="RefSeq" id="WP_007255852.1">
    <property type="nucleotide sequence ID" value="NZ_CH724107.1"/>
</dbReference>
<dbReference type="Pfam" id="PF02602">
    <property type="entry name" value="HEM4"/>
    <property type="match status" value="1"/>
</dbReference>
<dbReference type="AlphaFoldDB" id="Q2CJM1"/>
<dbReference type="HOGENOM" id="CLU_011276_10_0_5"/>
<gene>
    <name evidence="2" type="ORF">OG2516_11661</name>
</gene>
<dbReference type="EMBL" id="AAOT01000001">
    <property type="protein sequence ID" value="EAR53118.1"/>
    <property type="molecule type" value="Genomic_DNA"/>
</dbReference>
<dbReference type="eggNOG" id="COG1587">
    <property type="taxonomic scope" value="Bacteria"/>
</dbReference>
<protein>
    <recommendedName>
        <fullName evidence="1">Tetrapyrrole biosynthesis uroporphyrinogen III synthase domain-containing protein</fullName>
    </recommendedName>
</protein>
<reference evidence="2 3" key="1">
    <citation type="journal article" date="2010" name="J. Bacteriol.">
        <title>Genome sequences of Oceanicola granulosus HTCC2516(T) and Oceanicola batsensis HTCC2597(TDelta).</title>
        <authorList>
            <person name="Thrash J.C."/>
            <person name="Cho J.C."/>
            <person name="Vergin K.L."/>
            <person name="Giovannoni S.J."/>
        </authorList>
    </citation>
    <scope>NUCLEOTIDE SEQUENCE [LARGE SCALE GENOMIC DNA]</scope>
    <source>
        <strain evidence="3">ATCC BAA-861 / DSM 15982 / KCTC 12143 / HTCC2516</strain>
    </source>
</reference>
<dbReference type="GO" id="GO:0004852">
    <property type="term" value="F:uroporphyrinogen-III synthase activity"/>
    <property type="evidence" value="ECO:0007669"/>
    <property type="project" value="InterPro"/>
</dbReference>
<dbReference type="STRING" id="314256.OG2516_11661"/>
<dbReference type="GO" id="GO:0033014">
    <property type="term" value="P:tetrapyrrole biosynthetic process"/>
    <property type="evidence" value="ECO:0007669"/>
    <property type="project" value="InterPro"/>
</dbReference>
<comment type="caution">
    <text evidence="2">The sequence shown here is derived from an EMBL/GenBank/DDBJ whole genome shotgun (WGS) entry which is preliminary data.</text>
</comment>
<dbReference type="SUPFAM" id="SSF69618">
    <property type="entry name" value="HemD-like"/>
    <property type="match status" value="1"/>
</dbReference>
<dbReference type="Gene3D" id="3.40.50.10090">
    <property type="match status" value="2"/>
</dbReference>
<dbReference type="InterPro" id="IPR036108">
    <property type="entry name" value="4pyrrol_syn_uPrphyn_synt_sf"/>
</dbReference>
<accession>Q2CJM1</accession>
<dbReference type="CDD" id="cd06578">
    <property type="entry name" value="HemD"/>
    <property type="match status" value="1"/>
</dbReference>
<keyword evidence="3" id="KW-1185">Reference proteome</keyword>
<feature type="domain" description="Tetrapyrrole biosynthesis uroporphyrinogen III synthase" evidence="1">
    <location>
        <begin position="32"/>
        <end position="222"/>
    </location>
</feature>
<sequence length="235" mass="23905">MPAPDPVLLVTRPAPAAERFAEAVQARVGPVQSLISPLQEIVHCDPGPLPEAGALVLTSANGAAAADRLGLGGEAWCVGPQTAAAARAAGLEAVAAEGDADSLVALLRARRPAGPLLHLRGAHARGDVARRLTEAGLPCAERVVYRQEPRPPTPQAWALLRGDAPLVVPLFSPRSAALFAALTPIDAPLHLVAISAATAGPLAALASRECRVAPAPEGEAVLALTCDVLGPLLMP</sequence>
<organism evidence="2 3">
    <name type="scientific">Oceanicola granulosus (strain ATCC BAA-861 / DSM 15982 / KCTC 12143 / HTCC2516)</name>
    <dbReference type="NCBI Taxonomy" id="314256"/>
    <lineage>
        <taxon>Bacteria</taxon>
        <taxon>Pseudomonadati</taxon>
        <taxon>Pseudomonadota</taxon>
        <taxon>Alphaproteobacteria</taxon>
        <taxon>Rhodobacterales</taxon>
        <taxon>Roseobacteraceae</taxon>
        <taxon>Oceanicola</taxon>
    </lineage>
</organism>
<evidence type="ECO:0000259" key="1">
    <source>
        <dbReference type="Pfam" id="PF02602"/>
    </source>
</evidence>
<dbReference type="OrthoDB" id="7204250at2"/>
<evidence type="ECO:0000313" key="3">
    <source>
        <dbReference type="Proteomes" id="UP000003635"/>
    </source>
</evidence>
<dbReference type="Proteomes" id="UP000003635">
    <property type="component" value="Unassembled WGS sequence"/>
</dbReference>
<proteinExistence type="predicted"/>